<feature type="region of interest" description="Disordered" evidence="5">
    <location>
        <begin position="349"/>
        <end position="372"/>
    </location>
</feature>
<dbReference type="Proteomes" id="UP000231932">
    <property type="component" value="Chromosome"/>
</dbReference>
<evidence type="ECO:0000256" key="4">
    <source>
        <dbReference type="PROSITE-ProRule" id="PRU00182"/>
    </source>
</evidence>
<evidence type="ECO:0000259" key="6">
    <source>
        <dbReference type="PROSITE" id="PS50126"/>
    </source>
</evidence>
<dbReference type="InterPro" id="IPR050437">
    <property type="entry name" value="Ribos_protein_bS1-like"/>
</dbReference>
<comment type="similarity">
    <text evidence="1">Belongs to the bacterial ribosomal protein bS1 family.</text>
</comment>
<feature type="domain" description="S1 motif" evidence="6">
    <location>
        <begin position="103"/>
        <end position="168"/>
    </location>
</feature>
<dbReference type="InterPro" id="IPR003029">
    <property type="entry name" value="S1_domain"/>
</dbReference>
<proteinExistence type="inferred from homology"/>
<dbReference type="CDD" id="cd05687">
    <property type="entry name" value="S1_RPS1_repeat_ec1_hs1"/>
    <property type="match status" value="1"/>
</dbReference>
<dbReference type="GO" id="GO:0003729">
    <property type="term" value="F:mRNA binding"/>
    <property type="evidence" value="ECO:0007669"/>
    <property type="project" value="TreeGrafter"/>
</dbReference>
<dbReference type="InterPro" id="IPR035104">
    <property type="entry name" value="Ribosomal_protein_S1-like"/>
</dbReference>
<dbReference type="Gene3D" id="2.40.50.140">
    <property type="entry name" value="Nucleic acid-binding proteins"/>
    <property type="match status" value="4"/>
</dbReference>
<feature type="domain" description="S1 motif" evidence="6">
    <location>
        <begin position="189"/>
        <end position="257"/>
    </location>
</feature>
<reference evidence="8" key="1">
    <citation type="submission" date="2017-11" db="EMBL/GenBank/DDBJ databases">
        <title>Complete Genome Sequence of Kyrpidia sp. Strain EA-1, a thermophilic, hydrogen-oxidizing Bacterium, isolated from the Azores.</title>
        <authorList>
            <person name="Reiner J.E."/>
            <person name="Lapp C.J."/>
            <person name="Bunk B."/>
            <person name="Gescher J."/>
        </authorList>
    </citation>
    <scope>NUCLEOTIDE SEQUENCE [LARGE SCALE GENOMIC DNA]</scope>
    <source>
        <strain evidence="8">EA-1</strain>
    </source>
</reference>
<feature type="domain" description="S1 motif" evidence="6">
    <location>
        <begin position="16"/>
        <end position="85"/>
    </location>
</feature>
<dbReference type="RefSeq" id="WP_100667617.1">
    <property type="nucleotide sequence ID" value="NZ_CP024955.1"/>
</dbReference>
<dbReference type="GO" id="GO:0003735">
    <property type="term" value="F:structural constituent of ribosome"/>
    <property type="evidence" value="ECO:0007669"/>
    <property type="project" value="TreeGrafter"/>
</dbReference>
<dbReference type="NCBIfam" id="NF005208">
    <property type="entry name" value="PRK06676.1"/>
    <property type="match status" value="1"/>
</dbReference>
<name>A0A2K8N614_9BACL</name>
<dbReference type="Pfam" id="PF00575">
    <property type="entry name" value="S1"/>
    <property type="match status" value="4"/>
</dbReference>
<dbReference type="PROSITE" id="PS50126">
    <property type="entry name" value="S1"/>
    <property type="match status" value="4"/>
</dbReference>
<evidence type="ECO:0000313" key="8">
    <source>
        <dbReference type="Proteomes" id="UP000231932"/>
    </source>
</evidence>
<dbReference type="CDD" id="cd04465">
    <property type="entry name" value="S1_RPS1_repeat_ec2_hs2"/>
    <property type="match status" value="1"/>
</dbReference>
<feature type="domain" description="S1 motif" evidence="6">
    <location>
        <begin position="274"/>
        <end position="343"/>
    </location>
</feature>
<dbReference type="SUPFAM" id="SSF50249">
    <property type="entry name" value="Nucleic acid-binding proteins"/>
    <property type="match status" value="4"/>
</dbReference>
<gene>
    <name evidence="7" type="ORF">CVV65_07650</name>
</gene>
<keyword evidence="2 7" id="KW-0689">Ribosomal protein</keyword>
<dbReference type="CDD" id="cd05688">
    <property type="entry name" value="S1_RPS1_repeat_ec3"/>
    <property type="match status" value="1"/>
</dbReference>
<dbReference type="InterPro" id="IPR012340">
    <property type="entry name" value="NA-bd_OB-fold"/>
</dbReference>
<evidence type="ECO:0000256" key="5">
    <source>
        <dbReference type="SAM" id="MobiDB-lite"/>
    </source>
</evidence>
<dbReference type="PROSITE" id="PS50889">
    <property type="entry name" value="S4"/>
    <property type="match status" value="1"/>
</dbReference>
<evidence type="ECO:0000313" key="7">
    <source>
        <dbReference type="EMBL" id="ATY84809.1"/>
    </source>
</evidence>
<dbReference type="PANTHER" id="PTHR10724:SF7">
    <property type="entry name" value="SMALL RIBOSOMAL SUBUNIT PROTEIN BS1C"/>
    <property type="match status" value="1"/>
</dbReference>
<evidence type="ECO:0000256" key="2">
    <source>
        <dbReference type="ARBA" id="ARBA00022980"/>
    </source>
</evidence>
<dbReference type="SMART" id="SM00316">
    <property type="entry name" value="S1"/>
    <property type="match status" value="4"/>
</dbReference>
<feature type="compositionally biased region" description="Basic and acidic residues" evidence="5">
    <location>
        <begin position="349"/>
        <end position="359"/>
    </location>
</feature>
<dbReference type="FunFam" id="2.40.50.140:FF:000039">
    <property type="entry name" value="30S ribosomal protein S1"/>
    <property type="match status" value="1"/>
</dbReference>
<evidence type="ECO:0000256" key="3">
    <source>
        <dbReference type="ARBA" id="ARBA00023274"/>
    </source>
</evidence>
<dbReference type="PANTHER" id="PTHR10724">
    <property type="entry name" value="30S RIBOSOMAL PROTEIN S1"/>
    <property type="match status" value="1"/>
</dbReference>
<dbReference type="OrthoDB" id="9804077at2"/>
<evidence type="ECO:0000256" key="1">
    <source>
        <dbReference type="ARBA" id="ARBA00006767"/>
    </source>
</evidence>
<dbReference type="EMBL" id="CP024955">
    <property type="protein sequence ID" value="ATY84809.1"/>
    <property type="molecule type" value="Genomic_DNA"/>
</dbReference>
<sequence length="383" mass="42789">MDEMRDMTDLVALHKGDVVKGRITKIEDGQVFVDVGYKFDGVIPIGELSALRVESPSDVVQVGDEVEVRVQRINDEEGKLVLSKKAVDAEKAWERLQQLFESQETFEVQVADVVKGGLVADVGVRAFIPASLVERHFVEDFSGYKGRTLRVKVAELDRSDNKVILSQKAVLEEEYQQKKEEVLHRLQPGDIITGKVQRLTNFGAFVDVGGVDGLVHISELAWHRVEHPSEVVKEGDEVTVKVLKVDPERERVSLSIKEATPGPWSGVSERYHVGDVVTGTVRRLVSFGAFVELEPGVEGLVHISQIANRRIGTPQEVLEPGQEVRVKILDVNEEDQRISLSIREAEGDRNRRDVERYNERQGPSTGSGVTLGEMFGDLFKNRH</sequence>
<dbReference type="GO" id="GO:0022627">
    <property type="term" value="C:cytosolic small ribosomal subunit"/>
    <property type="evidence" value="ECO:0007669"/>
    <property type="project" value="TreeGrafter"/>
</dbReference>
<dbReference type="PRINTS" id="PR00681">
    <property type="entry name" value="RIBOSOMALS1"/>
</dbReference>
<dbReference type="GO" id="GO:0006412">
    <property type="term" value="P:translation"/>
    <property type="evidence" value="ECO:0007669"/>
    <property type="project" value="TreeGrafter"/>
</dbReference>
<accession>A0A2K8N614</accession>
<organism evidence="7 8">
    <name type="scientific">Kyrpidia spormannii</name>
    <dbReference type="NCBI Taxonomy" id="2055160"/>
    <lineage>
        <taxon>Bacteria</taxon>
        <taxon>Bacillati</taxon>
        <taxon>Bacillota</taxon>
        <taxon>Bacilli</taxon>
        <taxon>Bacillales</taxon>
        <taxon>Alicyclobacillaceae</taxon>
        <taxon>Kyrpidia</taxon>
    </lineage>
</organism>
<keyword evidence="4" id="KW-0694">RNA-binding</keyword>
<protein>
    <submittedName>
        <fullName evidence="7">30S ribosomal protein S1</fullName>
    </submittedName>
</protein>
<dbReference type="KEGG" id="kyr:CVV65_07650"/>
<dbReference type="AlphaFoldDB" id="A0A2K8N614"/>
<keyword evidence="8" id="KW-1185">Reference proteome</keyword>
<keyword evidence="3" id="KW-0687">Ribonucleoprotein</keyword>
<dbReference type="FunFam" id="2.40.50.140:FF:000051">
    <property type="entry name" value="RNA-binding transcriptional accessory protein"/>
    <property type="match status" value="1"/>
</dbReference>